<evidence type="ECO:0000313" key="9">
    <source>
        <dbReference type="Proteomes" id="UP000297741"/>
    </source>
</evidence>
<proteinExistence type="inferred from homology"/>
<dbReference type="InterPro" id="IPR050248">
    <property type="entry name" value="Polysacc_deacetylase_ArnD"/>
</dbReference>
<comment type="caution">
    <text evidence="8">The sequence shown here is derived from an EMBL/GenBank/DDBJ whole genome shotgun (WGS) entry which is preliminary data.</text>
</comment>
<evidence type="ECO:0000256" key="5">
    <source>
        <dbReference type="ARBA" id="ARBA00022801"/>
    </source>
</evidence>
<sequence length="371" mass="41286">MSLMRTIRTFAAGARSLFLVPARLTCWGQDSRSPFHSLARKSLNSKQACQPPMRVKTSTCHRGVPSVQMAFTLDDLPVFPHMPLPDGDTPKSVASRIIDALDRNRVEGVFALANSWPLDVDPEYARILDDWLAAGHHIGNHTHTHPLLNETSAEDFNHDISVADDLLAPWISKAPLRAFRHPLELWGNTKEKLVAVNAHLDRLAYRSAGVTSWFYEWEWDRASRHLLQTGRTEEAEHLKAEFVDYAAAQVAHDAKTCRAVFGHEVIGIGLIHPVAFFTEVADAFFARLFAEGVAFVPLSEALDDPAYLRAGTIVTDAFQVHQIKIAAADGRALDAVPSTHKALIERVFELGTPLRPSRRGMLVQNMRARVT</sequence>
<dbReference type="Pfam" id="PF01522">
    <property type="entry name" value="Polysacc_deac_1"/>
    <property type="match status" value="1"/>
</dbReference>
<dbReference type="InterPro" id="IPR002509">
    <property type="entry name" value="NODB_dom"/>
</dbReference>
<protein>
    <recommendedName>
        <fullName evidence="3">Chitooligosaccharide deacetylase</fullName>
    </recommendedName>
    <alternativeName>
        <fullName evidence="6">Nodulation protein B</fullName>
    </alternativeName>
</protein>
<dbReference type="PANTHER" id="PTHR10587:SF133">
    <property type="entry name" value="CHITIN DEACETYLASE 1-RELATED"/>
    <property type="match status" value="1"/>
</dbReference>
<keyword evidence="4" id="KW-0479">Metal-binding</keyword>
<evidence type="ECO:0000256" key="2">
    <source>
        <dbReference type="ARBA" id="ARBA00010973"/>
    </source>
</evidence>
<organism evidence="8 9">
    <name type="scientific">Pseudotabrizicola sediminis</name>
    <dbReference type="NCBI Taxonomy" id="2486418"/>
    <lineage>
        <taxon>Bacteria</taxon>
        <taxon>Pseudomonadati</taxon>
        <taxon>Pseudomonadota</taxon>
        <taxon>Alphaproteobacteria</taxon>
        <taxon>Rhodobacterales</taxon>
        <taxon>Paracoccaceae</taxon>
        <taxon>Pseudotabrizicola</taxon>
    </lineage>
</organism>
<accession>A0ABY2KH57</accession>
<dbReference type="PANTHER" id="PTHR10587">
    <property type="entry name" value="GLYCOSYL TRANSFERASE-RELATED"/>
    <property type="match status" value="1"/>
</dbReference>
<evidence type="ECO:0000256" key="6">
    <source>
        <dbReference type="ARBA" id="ARBA00032976"/>
    </source>
</evidence>
<reference evidence="8 9" key="1">
    <citation type="submission" date="2018-11" db="EMBL/GenBank/DDBJ databases">
        <title>Tabrizicola sp. isolated from sediment of alpine lake.</title>
        <authorList>
            <person name="Liu Z."/>
        </authorList>
    </citation>
    <scope>NUCLEOTIDE SEQUENCE [LARGE SCALE GENOMIC DNA]</scope>
    <source>
        <strain evidence="8 9">DRYC-M-16</strain>
    </source>
</reference>
<evidence type="ECO:0000313" key="8">
    <source>
        <dbReference type="EMBL" id="TGD41609.1"/>
    </source>
</evidence>
<evidence type="ECO:0000256" key="3">
    <source>
        <dbReference type="ARBA" id="ARBA00020071"/>
    </source>
</evidence>
<evidence type="ECO:0000256" key="1">
    <source>
        <dbReference type="ARBA" id="ARBA00003236"/>
    </source>
</evidence>
<gene>
    <name evidence="8" type="ORF">EEB11_17805</name>
</gene>
<dbReference type="EMBL" id="RPEM01000018">
    <property type="protein sequence ID" value="TGD41609.1"/>
    <property type="molecule type" value="Genomic_DNA"/>
</dbReference>
<dbReference type="SUPFAM" id="SSF88713">
    <property type="entry name" value="Glycoside hydrolase/deacetylase"/>
    <property type="match status" value="1"/>
</dbReference>
<evidence type="ECO:0000256" key="4">
    <source>
        <dbReference type="ARBA" id="ARBA00022723"/>
    </source>
</evidence>
<dbReference type="Gene3D" id="3.20.20.370">
    <property type="entry name" value="Glycoside hydrolase/deacetylase"/>
    <property type="match status" value="1"/>
</dbReference>
<name>A0ABY2KH57_9RHOB</name>
<comment type="function">
    <text evidence="1">Is involved in generating a small heat-stable compound (Nod), an acylated oligomer of N-acetylglucosamine, that stimulates mitosis in various plant protoplasts.</text>
</comment>
<feature type="domain" description="NodB homology" evidence="7">
    <location>
        <begin position="70"/>
        <end position="190"/>
    </location>
</feature>
<keyword evidence="5" id="KW-0378">Hydrolase</keyword>
<evidence type="ECO:0000259" key="7">
    <source>
        <dbReference type="Pfam" id="PF01522"/>
    </source>
</evidence>
<comment type="similarity">
    <text evidence="2">Belongs to the polysaccharide deacetylase family.</text>
</comment>
<keyword evidence="9" id="KW-1185">Reference proteome</keyword>
<dbReference type="InterPro" id="IPR011330">
    <property type="entry name" value="Glyco_hydro/deAcase_b/a-brl"/>
</dbReference>
<dbReference type="Proteomes" id="UP000297741">
    <property type="component" value="Unassembled WGS sequence"/>
</dbReference>